<protein>
    <submittedName>
        <fullName evidence="2">AAA family ATPase</fullName>
    </submittedName>
</protein>
<accession>A0ABT8VXX2</accession>
<name>A0ABT8VXX2_9GAMM</name>
<dbReference type="RefSeq" id="WP_302908915.1">
    <property type="nucleotide sequence ID" value="NZ_JAUMIS010000001.1"/>
</dbReference>
<dbReference type="Proteomes" id="UP001168640">
    <property type="component" value="Unassembled WGS sequence"/>
</dbReference>
<organism evidence="2 3">
    <name type="scientific">Marinobacter suaedae</name>
    <dbReference type="NCBI Taxonomy" id="3057675"/>
    <lineage>
        <taxon>Bacteria</taxon>
        <taxon>Pseudomonadati</taxon>
        <taxon>Pseudomonadota</taxon>
        <taxon>Gammaproteobacteria</taxon>
        <taxon>Pseudomonadales</taxon>
        <taxon>Marinobacteraceae</taxon>
        <taxon>Marinobacter</taxon>
    </lineage>
</organism>
<gene>
    <name evidence="2" type="ORF">QVZ43_03680</name>
</gene>
<proteinExistence type="predicted"/>
<evidence type="ECO:0000259" key="1">
    <source>
        <dbReference type="SMART" id="SM00382"/>
    </source>
</evidence>
<reference evidence="2" key="1">
    <citation type="submission" date="2023-07" db="EMBL/GenBank/DDBJ databases">
        <title>Marinobacter sp. chi1 genome sequencing and assembly.</title>
        <authorList>
            <person name="Park S."/>
        </authorList>
    </citation>
    <scope>NUCLEOTIDE SEQUENCE</scope>
    <source>
        <strain evidence="2">Chi1</strain>
    </source>
</reference>
<sequence>MKSIHLEESKVTEPVGAPPAVSLPTPHSVFETGLPGPLLRGLLLKHLLKREVASIKLLAELMGLSGNVIAELVAEAKANSLVENRNSEQGQMRVALSAAGRQQARQALELSGYVGKAPVPLEEYRRICIHQSSRRQAVSRQRLLEVFDTTVVQPDLIDQIGPAINSRRAVLIYGAAGTGKSFICRQLNRLFGDEVMIPHAVEMGGEIVQIFDPQIHQRIDSAFRDDDLFAQISDPRWYRCHRPLVVVGGELELSMLDISHDPKARLHKAPIGLLANNGVLLIDDLGRQKISAKEVFNRWIVPLEEARDFLSLPSGAHFEVPFEQNLLFSTNLSPQDIFDPAFLRRLGYKIEFKAIDDEAFVAIWQQQCRVMGLNDKHHLGRWLVQQCYPTNQLDMLPSHPRDLLSIVSDQIRFNELSSIIEPELLERAWNIYFVEASRCPFPAAVATFNEEGGSL</sequence>
<dbReference type="SUPFAM" id="SSF52540">
    <property type="entry name" value="P-loop containing nucleoside triphosphate hydrolases"/>
    <property type="match status" value="1"/>
</dbReference>
<keyword evidence="3" id="KW-1185">Reference proteome</keyword>
<evidence type="ECO:0000313" key="2">
    <source>
        <dbReference type="EMBL" id="MDO3720809.1"/>
    </source>
</evidence>
<dbReference type="InterPro" id="IPR003593">
    <property type="entry name" value="AAA+_ATPase"/>
</dbReference>
<comment type="caution">
    <text evidence="2">The sequence shown here is derived from an EMBL/GenBank/DDBJ whole genome shotgun (WGS) entry which is preliminary data.</text>
</comment>
<dbReference type="SMART" id="SM00382">
    <property type="entry name" value="AAA"/>
    <property type="match status" value="1"/>
</dbReference>
<dbReference type="Gene3D" id="3.40.50.300">
    <property type="entry name" value="P-loop containing nucleotide triphosphate hydrolases"/>
    <property type="match status" value="1"/>
</dbReference>
<evidence type="ECO:0000313" key="3">
    <source>
        <dbReference type="Proteomes" id="UP001168640"/>
    </source>
</evidence>
<feature type="domain" description="AAA+ ATPase" evidence="1">
    <location>
        <begin position="166"/>
        <end position="356"/>
    </location>
</feature>
<dbReference type="InterPro" id="IPR027417">
    <property type="entry name" value="P-loop_NTPase"/>
</dbReference>
<dbReference type="EMBL" id="JAUMIS010000001">
    <property type="protein sequence ID" value="MDO3720809.1"/>
    <property type="molecule type" value="Genomic_DNA"/>
</dbReference>